<comment type="caution">
    <text evidence="4">The sequence shown here is derived from an EMBL/GenBank/DDBJ whole genome shotgun (WGS) entry which is preliminary data.</text>
</comment>
<keyword evidence="3" id="KW-0732">Signal</keyword>
<comment type="subcellular location">
    <subcellularLocation>
        <location evidence="1">Cell envelope</location>
    </subcellularLocation>
</comment>
<dbReference type="EMBL" id="JACOFX010000008">
    <property type="protein sequence ID" value="MBC3908987.1"/>
    <property type="molecule type" value="Genomic_DNA"/>
</dbReference>
<dbReference type="Proteomes" id="UP000646911">
    <property type="component" value="Unassembled WGS sequence"/>
</dbReference>
<gene>
    <name evidence="4" type="ORF">H8L47_15615</name>
</gene>
<keyword evidence="5" id="KW-1185">Reference proteome</keyword>
<evidence type="ECO:0000256" key="3">
    <source>
        <dbReference type="SAM" id="SignalP"/>
    </source>
</evidence>
<proteinExistence type="predicted"/>
<sequence>MSLSILVAFMTTPALTSATAITPANTASASPSSVAKNRPVLLTGEVIAKDSQTIFVPPSNAAPVVLRNFIAEGSKVKKGDLVLRIETPDSSNIEQLEIGMQQTRAKAEAEVAKLEVTALEAEKNLITAKSALAKALVDAALPKSQISGLDFDKHQGEKERSERDLQVKQLAFDNAQKSIVRKKSDADLELKKQEININYLKTQLTRSEVRAAQDGYVVHGYSKWRNERLEEGSSAFPGNSAGQIIGSGQMEVRAWALEADRIYLKQGQAVKLKFDALPGIEALASIALISNAPEEHNTWGYGRYFRVDIKLPEQQDFNLVPGMSVLIEPAAHINKVNSNALPNNKEMTIEGEIKSRSITSVGPPSIPYIWQYTLAKIAPEGSVVKAGDMIAMFQAAEVPTKLANQKSQLNEKLRALEKFKLEQIEGEKAADLAVAEAQSNAEKASRKATMPKELIRRVDYDKLVIEKSLNSELAALSLKLHTSQARARKAEKTGLETEIAMLQGKIDALTKGQKALTVLATKPGMIIYKSNFEGEKFTTGSQVWIGLSIASVADPDKLFVLAKVPEAQSNSIKIGQSARINIPAANLTVAARVSGLGNVFHSKSTSQPVIVRDIELEFDQMPKGLKPGAAVQAILSTSGAETIVAGAVKK</sequence>
<accession>A0ABR6ZCS3</accession>
<evidence type="ECO:0000256" key="2">
    <source>
        <dbReference type="ARBA" id="ARBA00023054"/>
    </source>
</evidence>
<protein>
    <submittedName>
        <fullName evidence="4">HlyD family efflux transporter periplasmic adaptor subunit</fullName>
    </submittedName>
</protein>
<dbReference type="PANTHER" id="PTHR32347">
    <property type="entry name" value="EFFLUX SYSTEM COMPONENT YKNX-RELATED"/>
    <property type="match status" value="1"/>
</dbReference>
<dbReference type="InterPro" id="IPR050465">
    <property type="entry name" value="UPF0194_transport"/>
</dbReference>
<evidence type="ECO:0000313" key="4">
    <source>
        <dbReference type="EMBL" id="MBC3908987.1"/>
    </source>
</evidence>
<dbReference type="Gene3D" id="2.40.30.170">
    <property type="match status" value="2"/>
</dbReference>
<evidence type="ECO:0000256" key="1">
    <source>
        <dbReference type="ARBA" id="ARBA00004196"/>
    </source>
</evidence>
<keyword evidence="2" id="KW-0175">Coiled coil</keyword>
<name>A0ABR6ZCS3_9BURK</name>
<evidence type="ECO:0000313" key="5">
    <source>
        <dbReference type="Proteomes" id="UP000646911"/>
    </source>
</evidence>
<dbReference type="PANTHER" id="PTHR32347:SF23">
    <property type="entry name" value="BLL5650 PROTEIN"/>
    <property type="match status" value="1"/>
</dbReference>
<organism evidence="4 5">
    <name type="scientific">Undibacterium umbellatum</name>
    <dbReference type="NCBI Taxonomy" id="2762300"/>
    <lineage>
        <taxon>Bacteria</taxon>
        <taxon>Pseudomonadati</taxon>
        <taxon>Pseudomonadota</taxon>
        <taxon>Betaproteobacteria</taxon>
        <taxon>Burkholderiales</taxon>
        <taxon>Oxalobacteraceae</taxon>
        <taxon>Undibacterium</taxon>
    </lineage>
</organism>
<reference evidence="4 5" key="1">
    <citation type="submission" date="2020-08" db="EMBL/GenBank/DDBJ databases">
        <title>Novel species isolated from subtropical streams in China.</title>
        <authorList>
            <person name="Lu H."/>
        </authorList>
    </citation>
    <scope>NUCLEOTIDE SEQUENCE [LARGE SCALE GENOMIC DNA]</scope>
    <source>
        <strain evidence="4 5">NL8W</strain>
    </source>
</reference>
<feature type="signal peptide" evidence="3">
    <location>
        <begin position="1"/>
        <end position="20"/>
    </location>
</feature>
<feature type="chain" id="PRO_5046461933" evidence="3">
    <location>
        <begin position="21"/>
        <end position="650"/>
    </location>
</feature>